<evidence type="ECO:0000313" key="2">
    <source>
        <dbReference type="EMBL" id="KAJ5212371.1"/>
    </source>
</evidence>
<organism evidence="2 3">
    <name type="scientific">Penicillium cinerascens</name>
    <dbReference type="NCBI Taxonomy" id="70096"/>
    <lineage>
        <taxon>Eukaryota</taxon>
        <taxon>Fungi</taxon>
        <taxon>Dikarya</taxon>
        <taxon>Ascomycota</taxon>
        <taxon>Pezizomycotina</taxon>
        <taxon>Eurotiomycetes</taxon>
        <taxon>Eurotiomycetidae</taxon>
        <taxon>Eurotiales</taxon>
        <taxon>Aspergillaceae</taxon>
        <taxon>Penicillium</taxon>
    </lineage>
</organism>
<reference evidence="2" key="2">
    <citation type="journal article" date="2023" name="IMA Fungus">
        <title>Comparative genomic study of the Penicillium genus elucidates a diverse pangenome and 15 lateral gene transfer events.</title>
        <authorList>
            <person name="Petersen C."/>
            <person name="Sorensen T."/>
            <person name="Nielsen M.R."/>
            <person name="Sondergaard T.E."/>
            <person name="Sorensen J.L."/>
            <person name="Fitzpatrick D.A."/>
            <person name="Frisvad J.C."/>
            <person name="Nielsen K.L."/>
        </authorList>
    </citation>
    <scope>NUCLEOTIDE SEQUENCE</scope>
    <source>
        <strain evidence="2">IBT 15544</strain>
    </source>
</reference>
<dbReference type="RefSeq" id="XP_058310541.1">
    <property type="nucleotide sequence ID" value="XM_058451079.1"/>
</dbReference>
<feature type="region of interest" description="Disordered" evidence="1">
    <location>
        <begin position="241"/>
        <end position="280"/>
    </location>
</feature>
<dbReference type="GeneID" id="83178380"/>
<evidence type="ECO:0000313" key="3">
    <source>
        <dbReference type="Proteomes" id="UP001150904"/>
    </source>
</evidence>
<dbReference type="EMBL" id="JAPQKR010000008">
    <property type="protein sequence ID" value="KAJ5212371.1"/>
    <property type="molecule type" value="Genomic_DNA"/>
</dbReference>
<protein>
    <submittedName>
        <fullName evidence="2">Uncharacterized protein</fullName>
    </submittedName>
</protein>
<feature type="region of interest" description="Disordered" evidence="1">
    <location>
        <begin position="342"/>
        <end position="365"/>
    </location>
</feature>
<sequence>MSNAQPDTNNRDWTELPENEAVDQAVDLPETTGMVLDKTARFLENKGDFDAWLNSAFLILGARGLEKLIDISIPRPRRDDPNAPRWLKHSRQVQQWLAGNMSDTIFRNIKAQGKRVELADEFVDLAKRVLRDYGPYADIETISTFLSMNRSDHATTRQFVAVFETQYTRLESHVDIAPYLAMCILLSKLNTEENKEIVAFAVREMKKSPTGGNLRRDFTLPDFRKTCFDIRLKLENKAIAKNHQKDQPRLVRPRVVQPEPASQRKVRPADRGRKAPPPDVDAYEYAKAWRNLPTQKTGTGECTYCEVLRHKTSNCWYINHVRRPRDWKPTLNLWVYEPFSNTGKETREDSSKVEKGDQNSKDGPNALAASFLTGHIVSTTSASVTEEPSKSVMPHGIDLGAPYSFLLSPGRWIVDTSISQHICADRTSFIDYHEYDHVDTPFEWVNPAGKRSRAHGTGKVIIGLLLANGRINDFIIECVYHPDCRLSRFSPTMAKKDLNIGYNGKTLTLHDLVHDNKVVGHVIRENGIPVLRTSSCLVKREPPESAVASSLDRQTSSQKDNTLLGSAVTRTSDAKPLSGLISSHRAA</sequence>
<feature type="region of interest" description="Disordered" evidence="1">
    <location>
        <begin position="1"/>
        <end position="26"/>
    </location>
</feature>
<keyword evidence="3" id="KW-1185">Reference proteome</keyword>
<accession>A0A9W9N3A6</accession>
<evidence type="ECO:0000256" key="1">
    <source>
        <dbReference type="SAM" id="MobiDB-lite"/>
    </source>
</evidence>
<dbReference type="AlphaFoldDB" id="A0A9W9N3A6"/>
<name>A0A9W9N3A6_9EURO</name>
<feature type="region of interest" description="Disordered" evidence="1">
    <location>
        <begin position="543"/>
        <end position="570"/>
    </location>
</feature>
<feature type="compositionally biased region" description="Basic and acidic residues" evidence="1">
    <location>
        <begin position="344"/>
        <end position="360"/>
    </location>
</feature>
<gene>
    <name evidence="2" type="ORF">N7498_004017</name>
</gene>
<dbReference type="OrthoDB" id="4283230at2759"/>
<feature type="compositionally biased region" description="Polar residues" evidence="1">
    <location>
        <begin position="547"/>
        <end position="570"/>
    </location>
</feature>
<comment type="caution">
    <text evidence="2">The sequence shown here is derived from an EMBL/GenBank/DDBJ whole genome shotgun (WGS) entry which is preliminary data.</text>
</comment>
<dbReference type="Proteomes" id="UP001150904">
    <property type="component" value="Unassembled WGS sequence"/>
</dbReference>
<reference evidence="2" key="1">
    <citation type="submission" date="2022-12" db="EMBL/GenBank/DDBJ databases">
        <authorList>
            <person name="Petersen C."/>
        </authorList>
    </citation>
    <scope>NUCLEOTIDE SEQUENCE</scope>
    <source>
        <strain evidence="2">IBT 15544</strain>
    </source>
</reference>
<proteinExistence type="predicted"/>